<comment type="similarity">
    <text evidence="1">Belongs to the LDH2/MDH2 oxidoreductase family.</text>
</comment>
<dbReference type="InterPro" id="IPR043144">
    <property type="entry name" value="Mal/L-sulf/L-lact_DH-like_ah"/>
</dbReference>
<dbReference type="InterPro" id="IPR043143">
    <property type="entry name" value="Mal/L-sulf/L-lact_DH-like_NADP"/>
</dbReference>
<keyword evidence="4" id="KW-1185">Reference proteome</keyword>
<name>A0A560DR13_9BRAD</name>
<dbReference type="InterPro" id="IPR003767">
    <property type="entry name" value="Malate/L-lactate_DH-like"/>
</dbReference>
<dbReference type="EMBL" id="VITK01000004">
    <property type="protein sequence ID" value="TWA99564.1"/>
    <property type="molecule type" value="Genomic_DNA"/>
</dbReference>
<reference evidence="3 4" key="1">
    <citation type="submission" date="2019-06" db="EMBL/GenBank/DDBJ databases">
        <title>Genomic Encyclopedia of Type Strains, Phase IV (KMG-V): Genome sequencing to study the core and pangenomes of soil and plant-associated prokaryotes.</title>
        <authorList>
            <person name="Whitman W."/>
        </authorList>
    </citation>
    <scope>NUCLEOTIDE SEQUENCE [LARGE SCALE GENOMIC DNA]</scope>
    <source>
        <strain evidence="3 4">BR 510</strain>
    </source>
</reference>
<dbReference type="InterPro" id="IPR036111">
    <property type="entry name" value="Mal/L-sulfo/L-lacto_DH-like_sf"/>
</dbReference>
<dbReference type="AlphaFoldDB" id="A0A560DR13"/>
<protein>
    <submittedName>
        <fullName evidence="3">Putative oxidoreductase</fullName>
    </submittedName>
</protein>
<organism evidence="3 4">
    <name type="scientific">Bradyrhizobium stylosanthis</name>
    <dbReference type="NCBI Taxonomy" id="1803665"/>
    <lineage>
        <taxon>Bacteria</taxon>
        <taxon>Pseudomonadati</taxon>
        <taxon>Pseudomonadota</taxon>
        <taxon>Alphaproteobacteria</taxon>
        <taxon>Hyphomicrobiales</taxon>
        <taxon>Nitrobacteraceae</taxon>
        <taxon>Bradyrhizobium</taxon>
    </lineage>
</organism>
<dbReference type="Proteomes" id="UP000319949">
    <property type="component" value="Unassembled WGS sequence"/>
</dbReference>
<accession>A0A560DR13</accession>
<dbReference type="Pfam" id="PF02615">
    <property type="entry name" value="Ldh_2"/>
    <property type="match status" value="1"/>
</dbReference>
<evidence type="ECO:0000256" key="2">
    <source>
        <dbReference type="ARBA" id="ARBA00023002"/>
    </source>
</evidence>
<evidence type="ECO:0000256" key="1">
    <source>
        <dbReference type="ARBA" id="ARBA00006056"/>
    </source>
</evidence>
<proteinExistence type="inferred from homology"/>
<dbReference type="GO" id="GO:0016491">
    <property type="term" value="F:oxidoreductase activity"/>
    <property type="evidence" value="ECO:0007669"/>
    <property type="project" value="UniProtKB-KW"/>
</dbReference>
<dbReference type="SUPFAM" id="SSF89733">
    <property type="entry name" value="L-sulfolactate dehydrogenase-like"/>
    <property type="match status" value="1"/>
</dbReference>
<evidence type="ECO:0000313" key="3">
    <source>
        <dbReference type="EMBL" id="TWA99564.1"/>
    </source>
</evidence>
<dbReference type="Gene3D" id="1.10.1530.10">
    <property type="match status" value="1"/>
</dbReference>
<dbReference type="PANTHER" id="PTHR11091">
    <property type="entry name" value="OXIDOREDUCTASE-RELATED"/>
    <property type="match status" value="1"/>
</dbReference>
<comment type="caution">
    <text evidence="3">The sequence shown here is derived from an EMBL/GenBank/DDBJ whole genome shotgun (WGS) entry which is preliminary data.</text>
</comment>
<gene>
    <name evidence="3" type="ORF">FBZ96_104540</name>
</gene>
<dbReference type="NCBIfam" id="NF007504">
    <property type="entry name" value="PRK10098.1"/>
    <property type="match status" value="1"/>
</dbReference>
<keyword evidence="2" id="KW-0560">Oxidoreductase</keyword>
<dbReference type="PANTHER" id="PTHR11091:SF0">
    <property type="entry name" value="MALATE DEHYDROGENASE"/>
    <property type="match status" value="1"/>
</dbReference>
<dbReference type="STRING" id="1803665.GCA_001641335_05737"/>
<evidence type="ECO:0000313" key="4">
    <source>
        <dbReference type="Proteomes" id="UP000319949"/>
    </source>
</evidence>
<dbReference type="Gene3D" id="3.30.1370.60">
    <property type="entry name" value="Hypothetical oxidoreductase yiak, domain 2"/>
    <property type="match status" value="1"/>
</dbReference>
<sequence>MRHCAPPPQRGGKQTLMVTIQVQRLIDFVTEVFAHAQSSPEEARRIATYLTTANLTGHDSHGVIRVPVYIRWLKTGFVVPNQTAEVVVDTPSLAVVDGKFGYGQTVTPQAVRIGIEKCKKAGLAAVALRNAGHIGRVGDWAEMAAAEGLVSVHFVNAAGSLLVAPFGGVEKRLSTAPYCVGIPREGQDPIVLDFATSVVAEGKVLVASRGGKKLPKGALVDADGSLSEDPTVLYGPFTPEGPRDHTKGTGAIRAFGDHKGSGLAFMCELLGGALTGTGATSGGRRFANGMLAFYVDPKVIDTSHVFDAEVSRYADFIRATRPMAGVDQVLIPGDPERKTRIERTKNGIPLPDDTWAAIVNTAREVGVSEVSIQRATA</sequence>